<dbReference type="Pfam" id="PF00107">
    <property type="entry name" value="ADH_zinc_N"/>
    <property type="match status" value="1"/>
</dbReference>
<name>A0A1I0DQN1_9FIRM</name>
<evidence type="ECO:0000256" key="4">
    <source>
        <dbReference type="ARBA" id="ARBA00022833"/>
    </source>
</evidence>
<organism evidence="7 8">
    <name type="scientific">Enterocloster clostridioformis</name>
    <dbReference type="NCBI Taxonomy" id="1531"/>
    <lineage>
        <taxon>Bacteria</taxon>
        <taxon>Bacillati</taxon>
        <taxon>Bacillota</taxon>
        <taxon>Clostridia</taxon>
        <taxon>Lachnospirales</taxon>
        <taxon>Lachnospiraceae</taxon>
        <taxon>Enterocloster</taxon>
    </lineage>
</organism>
<reference evidence="7 8" key="1">
    <citation type="submission" date="2016-10" db="EMBL/GenBank/DDBJ databases">
        <authorList>
            <person name="Varghese N."/>
            <person name="Submissions S."/>
        </authorList>
    </citation>
    <scope>NUCLEOTIDE SEQUENCE [LARGE SCALE GENOMIC DNA]</scope>
    <source>
        <strain evidence="7 8">NLAE-zl-C196</strain>
    </source>
</reference>
<dbReference type="SUPFAM" id="SSF51735">
    <property type="entry name" value="NAD(P)-binding Rossmann-fold domains"/>
    <property type="match status" value="1"/>
</dbReference>
<dbReference type="Proteomes" id="UP000182121">
    <property type="component" value="Unassembled WGS sequence"/>
</dbReference>
<evidence type="ECO:0000313" key="7">
    <source>
        <dbReference type="EMBL" id="SET34868.1"/>
    </source>
</evidence>
<evidence type="ECO:0000313" key="8">
    <source>
        <dbReference type="Proteomes" id="UP000182121"/>
    </source>
</evidence>
<keyword evidence="4" id="KW-0862">Zinc</keyword>
<keyword evidence="3" id="KW-0479">Metal-binding</keyword>
<evidence type="ECO:0000256" key="3">
    <source>
        <dbReference type="ARBA" id="ARBA00022723"/>
    </source>
</evidence>
<sequence length="112" mass="12299">MTFKLPDNVSTMEGGLMEPLAVVMHACELSNAKLGETAVVLGAGYIGLVTLMSLKARGVSEIYVADVLDKRLEKAKELGAARVFNSRNENIEEFVNLYPFHKDEVIKAVIKM</sequence>
<dbReference type="Gene3D" id="3.40.50.720">
    <property type="entry name" value="NAD(P)-binding Rossmann-like Domain"/>
    <property type="match status" value="1"/>
</dbReference>
<dbReference type="PANTHER" id="PTHR43161">
    <property type="entry name" value="SORBITOL DEHYDROGENASE"/>
    <property type="match status" value="1"/>
</dbReference>
<dbReference type="InterPro" id="IPR036291">
    <property type="entry name" value="NAD(P)-bd_dom_sf"/>
</dbReference>
<dbReference type="Gene3D" id="3.90.180.10">
    <property type="entry name" value="Medium-chain alcohol dehydrogenases, catalytic domain"/>
    <property type="match status" value="1"/>
</dbReference>
<dbReference type="EMBL" id="FOIO01000006">
    <property type="protein sequence ID" value="SET34868.1"/>
    <property type="molecule type" value="Genomic_DNA"/>
</dbReference>
<feature type="domain" description="Alcohol dehydrogenase-like C-terminal" evidence="6">
    <location>
        <begin position="46"/>
        <end position="92"/>
    </location>
</feature>
<evidence type="ECO:0000256" key="2">
    <source>
        <dbReference type="ARBA" id="ARBA00008072"/>
    </source>
</evidence>
<evidence type="ECO:0000256" key="1">
    <source>
        <dbReference type="ARBA" id="ARBA00001947"/>
    </source>
</evidence>
<proteinExistence type="inferred from homology"/>
<accession>A0A1I0DQN1</accession>
<dbReference type="InterPro" id="IPR013149">
    <property type="entry name" value="ADH-like_C"/>
</dbReference>
<dbReference type="GO" id="GO:0016491">
    <property type="term" value="F:oxidoreductase activity"/>
    <property type="evidence" value="ECO:0007669"/>
    <property type="project" value="UniProtKB-KW"/>
</dbReference>
<comment type="cofactor">
    <cofactor evidence="1">
        <name>Zn(2+)</name>
        <dbReference type="ChEBI" id="CHEBI:29105"/>
    </cofactor>
</comment>
<comment type="caution">
    <text evidence="7">The sequence shown here is derived from an EMBL/GenBank/DDBJ whole genome shotgun (WGS) entry which is preliminary data.</text>
</comment>
<protein>
    <submittedName>
        <fullName evidence="7">L-iditol 2-dehydrogenase</fullName>
    </submittedName>
</protein>
<gene>
    <name evidence="7" type="ORF">SAMN05216521_100614</name>
</gene>
<dbReference type="GO" id="GO:0046872">
    <property type="term" value="F:metal ion binding"/>
    <property type="evidence" value="ECO:0007669"/>
    <property type="project" value="UniProtKB-KW"/>
</dbReference>
<evidence type="ECO:0000256" key="5">
    <source>
        <dbReference type="ARBA" id="ARBA00023002"/>
    </source>
</evidence>
<dbReference type="AlphaFoldDB" id="A0A1I0DQN1"/>
<evidence type="ECO:0000259" key="6">
    <source>
        <dbReference type="Pfam" id="PF00107"/>
    </source>
</evidence>
<comment type="similarity">
    <text evidence="2">Belongs to the zinc-containing alcohol dehydrogenase family.</text>
</comment>
<dbReference type="PANTHER" id="PTHR43161:SF9">
    <property type="entry name" value="SORBITOL DEHYDROGENASE"/>
    <property type="match status" value="1"/>
</dbReference>
<keyword evidence="5" id="KW-0560">Oxidoreductase</keyword>